<dbReference type="GO" id="GO:0003735">
    <property type="term" value="F:structural constituent of ribosome"/>
    <property type="evidence" value="ECO:0007669"/>
    <property type="project" value="InterPro"/>
</dbReference>
<evidence type="ECO:0000256" key="3">
    <source>
        <dbReference type="ARBA" id="ARBA00023274"/>
    </source>
</evidence>
<sequence>VFGVRVNDGVVHQVLTAYLSNARSGTKGHKNRSTASGGGIKPWRQKGTGRARAGTIRSPLWVGGGKTFNSNNQNFSKKINKKAYKTAMKSILTSLLKNKRLIVIDALKIDKPKTKEMSEVLKSLEVDDALIVVDEKQTNLDLASRNIPKVELITAEKMNPLSLISHENVVIDTAGIKKIESIYG</sequence>
<proteinExistence type="inferred from homology"/>
<protein>
    <recommendedName>
        <fullName evidence="6">50S ribosomal protein L4</fullName>
    </recommendedName>
</protein>
<dbReference type="InterPro" id="IPR023574">
    <property type="entry name" value="Ribosomal_uL4_dom_sf"/>
</dbReference>
<name>A0A381V7W9_9ZZZZ</name>
<feature type="non-terminal residue" evidence="5">
    <location>
        <position position="1"/>
    </location>
</feature>
<evidence type="ECO:0008006" key="6">
    <source>
        <dbReference type="Google" id="ProtNLM"/>
    </source>
</evidence>
<accession>A0A381V7W9</accession>
<dbReference type="Gene3D" id="3.40.1370.10">
    <property type="match status" value="1"/>
</dbReference>
<dbReference type="InterPro" id="IPR013005">
    <property type="entry name" value="Ribosomal_uL4-like"/>
</dbReference>
<gene>
    <name evidence="5" type="ORF">METZ01_LOCUS88722</name>
</gene>
<comment type="similarity">
    <text evidence="1">Belongs to the universal ribosomal protein uL4 family.</text>
</comment>
<dbReference type="GO" id="GO:1990904">
    <property type="term" value="C:ribonucleoprotein complex"/>
    <property type="evidence" value="ECO:0007669"/>
    <property type="project" value="UniProtKB-KW"/>
</dbReference>
<organism evidence="5">
    <name type="scientific">marine metagenome</name>
    <dbReference type="NCBI Taxonomy" id="408172"/>
    <lineage>
        <taxon>unclassified sequences</taxon>
        <taxon>metagenomes</taxon>
        <taxon>ecological metagenomes</taxon>
    </lineage>
</organism>
<dbReference type="HAMAP" id="MF_01328_B">
    <property type="entry name" value="Ribosomal_uL4_B"/>
    <property type="match status" value="1"/>
</dbReference>
<dbReference type="NCBIfam" id="TIGR03953">
    <property type="entry name" value="rplD_bact"/>
    <property type="match status" value="1"/>
</dbReference>
<dbReference type="EMBL" id="UINC01007962">
    <property type="protein sequence ID" value="SVA35868.1"/>
    <property type="molecule type" value="Genomic_DNA"/>
</dbReference>
<reference evidence="5" key="1">
    <citation type="submission" date="2018-05" db="EMBL/GenBank/DDBJ databases">
        <authorList>
            <person name="Lanie J.A."/>
            <person name="Ng W.-L."/>
            <person name="Kazmierczak K.M."/>
            <person name="Andrzejewski T.M."/>
            <person name="Davidsen T.M."/>
            <person name="Wayne K.J."/>
            <person name="Tettelin H."/>
            <person name="Glass J.I."/>
            <person name="Rusch D."/>
            <person name="Podicherti R."/>
            <person name="Tsui H.-C.T."/>
            <person name="Winkler M.E."/>
        </authorList>
    </citation>
    <scope>NUCLEOTIDE SEQUENCE</scope>
</reference>
<dbReference type="InterPro" id="IPR002136">
    <property type="entry name" value="Ribosomal_uL4"/>
</dbReference>
<evidence type="ECO:0000256" key="1">
    <source>
        <dbReference type="ARBA" id="ARBA00010528"/>
    </source>
</evidence>
<evidence type="ECO:0000256" key="4">
    <source>
        <dbReference type="SAM" id="MobiDB-lite"/>
    </source>
</evidence>
<dbReference type="PANTHER" id="PTHR10746">
    <property type="entry name" value="50S RIBOSOMAL PROTEIN L4"/>
    <property type="match status" value="1"/>
</dbReference>
<keyword evidence="2" id="KW-0689">Ribosomal protein</keyword>
<dbReference type="Pfam" id="PF00573">
    <property type="entry name" value="Ribosomal_L4"/>
    <property type="match status" value="1"/>
</dbReference>
<dbReference type="GO" id="GO:0005840">
    <property type="term" value="C:ribosome"/>
    <property type="evidence" value="ECO:0007669"/>
    <property type="project" value="UniProtKB-KW"/>
</dbReference>
<dbReference type="SUPFAM" id="SSF52166">
    <property type="entry name" value="Ribosomal protein L4"/>
    <property type="match status" value="1"/>
</dbReference>
<dbReference type="GO" id="GO:0006412">
    <property type="term" value="P:translation"/>
    <property type="evidence" value="ECO:0007669"/>
    <property type="project" value="InterPro"/>
</dbReference>
<dbReference type="AlphaFoldDB" id="A0A381V7W9"/>
<keyword evidence="3" id="KW-0687">Ribonucleoprotein</keyword>
<dbReference type="PANTHER" id="PTHR10746:SF6">
    <property type="entry name" value="LARGE RIBOSOMAL SUBUNIT PROTEIN UL4M"/>
    <property type="match status" value="1"/>
</dbReference>
<feature type="region of interest" description="Disordered" evidence="4">
    <location>
        <begin position="23"/>
        <end position="50"/>
    </location>
</feature>
<evidence type="ECO:0000313" key="5">
    <source>
        <dbReference type="EMBL" id="SVA35868.1"/>
    </source>
</evidence>
<evidence type="ECO:0000256" key="2">
    <source>
        <dbReference type="ARBA" id="ARBA00022980"/>
    </source>
</evidence>